<dbReference type="PANTHER" id="PTHR47961:SF6">
    <property type="entry name" value="DNA-DIRECTED DNA POLYMERASE"/>
    <property type="match status" value="1"/>
</dbReference>
<feature type="domain" description="Helicase C-terminal" evidence="6">
    <location>
        <begin position="521"/>
        <end position="694"/>
    </location>
</feature>
<evidence type="ECO:0000313" key="8">
    <source>
        <dbReference type="Proteomes" id="UP000184388"/>
    </source>
</evidence>
<evidence type="ECO:0000256" key="1">
    <source>
        <dbReference type="ARBA" id="ARBA00022741"/>
    </source>
</evidence>
<evidence type="ECO:0000256" key="3">
    <source>
        <dbReference type="ARBA" id="ARBA00022806"/>
    </source>
</evidence>
<dbReference type="InterPro" id="IPR014001">
    <property type="entry name" value="Helicase_ATP-bd"/>
</dbReference>
<dbReference type="SMART" id="SM00490">
    <property type="entry name" value="HELICc"/>
    <property type="match status" value="1"/>
</dbReference>
<evidence type="ECO:0000256" key="2">
    <source>
        <dbReference type="ARBA" id="ARBA00022801"/>
    </source>
</evidence>
<name>A0A9X8QZW7_9ACTN</name>
<evidence type="ECO:0000313" key="7">
    <source>
        <dbReference type="EMBL" id="SHN27951.1"/>
    </source>
</evidence>
<dbReference type="AlphaFoldDB" id="A0A9X8QZW7"/>
<comment type="caution">
    <text evidence="7">The sequence shown here is derived from an EMBL/GenBank/DDBJ whole genome shotgun (WGS) entry which is preliminary data.</text>
</comment>
<keyword evidence="3 7" id="KW-0347">Helicase</keyword>
<dbReference type="GO" id="GO:0005524">
    <property type="term" value="F:ATP binding"/>
    <property type="evidence" value="ECO:0007669"/>
    <property type="project" value="UniProtKB-KW"/>
</dbReference>
<dbReference type="Gene3D" id="1.10.3380.30">
    <property type="match status" value="1"/>
</dbReference>
<dbReference type="SUPFAM" id="SSF46785">
    <property type="entry name" value="Winged helix' DNA-binding domain"/>
    <property type="match status" value="1"/>
</dbReference>
<dbReference type="Pfam" id="PF00270">
    <property type="entry name" value="DEAD"/>
    <property type="match status" value="1"/>
</dbReference>
<gene>
    <name evidence="7" type="ORF">SAMN05216268_12942</name>
</gene>
<evidence type="ECO:0000259" key="5">
    <source>
        <dbReference type="PROSITE" id="PS51192"/>
    </source>
</evidence>
<sequence length="1072" mass="116215">MVETAEFGQTVVEVVQERWGVALQGTGLIDRFTEPGWSYEEEVPRTCPECDGRMHALRRPYESGGRVYRYVAVVCPVCPAAYTLADLGVKTYEKLWPRPTAKKTAAPRLKVTGPELVASAEEALLGPCPVEPGVTLTPLTRFRVIAASTGPAWPADLPVPRESEQRRLWWCKVTDPAWRPPEQTVSAADDVRVILPEGPAFDDLRAHLAAHGIPFRSARHWIEGEQVGTVSDLGAATGLVAHPVRTFSAKGSPMPPAPVAGPGAHAARDAFAAQWDALEDLPAADDVPYIPVTDLVPEDWAGLLPYPTFNPAQTDAVPAVMDSDDHLIVVAPTGAGKTPIGMVAALRAHARGRKAAWLVPQRSLTDELDRELENWRRHGLEVVRLTGEYAVDTQLIREADIWVATTEKFEAICRNGSLGGALAEVGALVVDEIHLLGDPGRGAVLEAVLTRVREDSAQTRIVGLSATVANADQVAAWLGARLIRTSWRPTRLTWQIPMLPALRDGERSTQAVTARTDAAVQLARSFTDEDGSVLVFCSSKRGVRATALALAADRGVPTRGVDADDTELVERLCTSAGVGLHYRDWPFKREAERAFRAREIDVLVATSTVAAGVNLPARAVVVRDVRLGRNRIEVSMVQQMFGRAGRVGAGEREGWAFLLADETERPEWQARLTAGYTVRSRIGDRLPNHLLAEVVQGRVGSMKEAEDWWTDTFAFHQGHDSVEPLHDAALQLAEAGFLRSAPGPQGAEFLEATEPGMLTSRFMVDAELAHELSEAVRGVRVPEDPDHAEALLTELLSIQLPELAEAAFSDRARATLRRVLHHQGRAERLEHDRGLPDKDEGLLPGELAHAVLLLVARSPQLFLARGGYVLGIPTDSLTGILDEAQRYLAWLGAQGELGTVHPWAAVVAADLAERIRWRALGPGRGAGRLLWMCGRMATPQLATRLVPRMWRAARDRGVGAPDWTGTTPPRDSALAPERYQALLKLRATGAAFTSHPGSVRVEAPHGAVICLWDGATTVRYTADGQSARLEYPRTAPDDPSTGRRGAAVFTHGDRFAAGWLAAYNGVGAVGES</sequence>
<organism evidence="7 8">
    <name type="scientific">Streptomyces yunnanensis</name>
    <dbReference type="NCBI Taxonomy" id="156453"/>
    <lineage>
        <taxon>Bacteria</taxon>
        <taxon>Bacillati</taxon>
        <taxon>Actinomycetota</taxon>
        <taxon>Actinomycetes</taxon>
        <taxon>Kitasatosporales</taxon>
        <taxon>Streptomycetaceae</taxon>
        <taxon>Streptomyces</taxon>
    </lineage>
</organism>
<dbReference type="PROSITE" id="PS51194">
    <property type="entry name" value="HELICASE_CTER"/>
    <property type="match status" value="1"/>
</dbReference>
<proteinExistence type="predicted"/>
<reference evidence="8" key="1">
    <citation type="submission" date="2016-11" db="EMBL/GenBank/DDBJ databases">
        <authorList>
            <person name="Jaros S."/>
            <person name="Januszkiewicz K."/>
            <person name="Wedrychowicz H."/>
        </authorList>
    </citation>
    <scope>NUCLEOTIDE SEQUENCE [LARGE SCALE GENOMIC DNA]</scope>
    <source>
        <strain evidence="8">CGMCC 4.3555</strain>
    </source>
</reference>
<feature type="domain" description="Helicase ATP-binding" evidence="5">
    <location>
        <begin position="318"/>
        <end position="486"/>
    </location>
</feature>
<dbReference type="PROSITE" id="PS51192">
    <property type="entry name" value="HELICASE_ATP_BIND_1"/>
    <property type="match status" value="1"/>
</dbReference>
<evidence type="ECO:0000256" key="4">
    <source>
        <dbReference type="ARBA" id="ARBA00022840"/>
    </source>
</evidence>
<dbReference type="InterPro" id="IPR001650">
    <property type="entry name" value="Helicase_C-like"/>
</dbReference>
<keyword evidence="2" id="KW-0378">Hydrolase</keyword>
<dbReference type="InterPro" id="IPR011545">
    <property type="entry name" value="DEAD/DEAH_box_helicase_dom"/>
</dbReference>
<dbReference type="Gene3D" id="3.40.50.300">
    <property type="entry name" value="P-loop containing nucleotide triphosphate hydrolases"/>
    <property type="match status" value="2"/>
</dbReference>
<dbReference type="Pfam" id="PF00271">
    <property type="entry name" value="Helicase_C"/>
    <property type="match status" value="1"/>
</dbReference>
<dbReference type="RefSeq" id="WP_350309863.1">
    <property type="nucleotide sequence ID" value="NZ_FRBK01000029.1"/>
</dbReference>
<dbReference type="Proteomes" id="UP000184388">
    <property type="component" value="Unassembled WGS sequence"/>
</dbReference>
<dbReference type="SMART" id="SM00487">
    <property type="entry name" value="DEXDc"/>
    <property type="match status" value="1"/>
</dbReference>
<keyword evidence="4" id="KW-0067">ATP-binding</keyword>
<dbReference type="GO" id="GO:0003676">
    <property type="term" value="F:nucleic acid binding"/>
    <property type="evidence" value="ECO:0007669"/>
    <property type="project" value="InterPro"/>
</dbReference>
<evidence type="ECO:0000259" key="6">
    <source>
        <dbReference type="PROSITE" id="PS51194"/>
    </source>
</evidence>
<dbReference type="GO" id="GO:0004386">
    <property type="term" value="F:helicase activity"/>
    <property type="evidence" value="ECO:0007669"/>
    <property type="project" value="UniProtKB-KW"/>
</dbReference>
<protein>
    <submittedName>
        <fullName evidence="7">Helicase</fullName>
    </submittedName>
</protein>
<accession>A0A9X8QZW7</accession>
<dbReference type="InterPro" id="IPR036390">
    <property type="entry name" value="WH_DNA-bd_sf"/>
</dbReference>
<dbReference type="InterPro" id="IPR027417">
    <property type="entry name" value="P-loop_NTPase"/>
</dbReference>
<dbReference type="InterPro" id="IPR050474">
    <property type="entry name" value="Hel308_SKI2-like"/>
</dbReference>
<dbReference type="SUPFAM" id="SSF52540">
    <property type="entry name" value="P-loop containing nucleoside triphosphate hydrolases"/>
    <property type="match status" value="1"/>
</dbReference>
<dbReference type="PANTHER" id="PTHR47961">
    <property type="entry name" value="DNA POLYMERASE THETA, PUTATIVE (AFU_ORTHOLOGUE AFUA_1G05260)-RELATED"/>
    <property type="match status" value="1"/>
</dbReference>
<dbReference type="GO" id="GO:0016787">
    <property type="term" value="F:hydrolase activity"/>
    <property type="evidence" value="ECO:0007669"/>
    <property type="project" value="UniProtKB-KW"/>
</dbReference>
<keyword evidence="1" id="KW-0547">Nucleotide-binding</keyword>
<dbReference type="EMBL" id="FRBK01000029">
    <property type="protein sequence ID" value="SHN27951.1"/>
    <property type="molecule type" value="Genomic_DNA"/>
</dbReference>